<dbReference type="FunCoup" id="H2AUV7">
    <property type="interactions" value="242"/>
</dbReference>
<feature type="domain" description="SGNH hydrolase-type esterase" evidence="1">
    <location>
        <begin position="11"/>
        <end position="197"/>
    </location>
</feature>
<dbReference type="GeneID" id="13882559"/>
<dbReference type="Gene3D" id="3.40.50.1110">
    <property type="entry name" value="SGNH hydrolase"/>
    <property type="match status" value="1"/>
</dbReference>
<dbReference type="KEGG" id="kaf:KAFR_0D05100"/>
<dbReference type="GO" id="GO:0016788">
    <property type="term" value="F:hydrolase activity, acting on ester bonds"/>
    <property type="evidence" value="ECO:0007669"/>
    <property type="project" value="EnsemblFungi"/>
</dbReference>
<dbReference type="STRING" id="1071382.H2AUV7"/>
<dbReference type="GO" id="GO:0006083">
    <property type="term" value="P:acetate metabolic process"/>
    <property type="evidence" value="ECO:0007669"/>
    <property type="project" value="EnsemblFungi"/>
</dbReference>
<dbReference type="Pfam" id="PF13472">
    <property type="entry name" value="Lipase_GDSL_2"/>
    <property type="match status" value="1"/>
</dbReference>
<evidence type="ECO:0000259" key="1">
    <source>
        <dbReference type="Pfam" id="PF13472"/>
    </source>
</evidence>
<dbReference type="PANTHER" id="PTHR14209">
    <property type="entry name" value="ISOAMYL ACETATE-HYDROLYZING ESTERASE 1"/>
    <property type="match status" value="1"/>
</dbReference>
<dbReference type="Proteomes" id="UP000005220">
    <property type="component" value="Chromosome 4"/>
</dbReference>
<name>H2AUV7_KAZAF</name>
<dbReference type="SUPFAM" id="SSF52266">
    <property type="entry name" value="SGNH hydrolase"/>
    <property type="match status" value="1"/>
</dbReference>
<reference evidence="2 3" key="1">
    <citation type="journal article" date="2011" name="Proc. Natl. Acad. Sci. U.S.A.">
        <title>Evolutionary erosion of yeast sex chromosomes by mating-type switching accidents.</title>
        <authorList>
            <person name="Gordon J.L."/>
            <person name="Armisen D."/>
            <person name="Proux-Wera E."/>
            <person name="Oheigeartaigh S.S."/>
            <person name="Byrne K.P."/>
            <person name="Wolfe K.H."/>
        </authorList>
    </citation>
    <scope>NUCLEOTIDE SEQUENCE [LARGE SCALE GENOMIC DNA]</scope>
    <source>
        <strain evidence="3">ATCC 22294 / BCRC 22015 / CBS 2517 / CECT 1963 / NBRC 1671 / NRRL Y-8276</strain>
    </source>
</reference>
<dbReference type="RefSeq" id="XP_003957292.1">
    <property type="nucleotide sequence ID" value="XM_003957243.1"/>
</dbReference>
<keyword evidence="3" id="KW-1185">Reference proteome</keyword>
<gene>
    <name evidence="2" type="primary">KAFR0D05100</name>
    <name evidence="2" type="ORF">KAFR_0D05100</name>
</gene>
<organism evidence="2 3">
    <name type="scientific">Kazachstania africana (strain ATCC 22294 / BCRC 22015 / CBS 2517 / CECT 1963 / NBRC 1671 / NRRL Y-8276)</name>
    <name type="common">Yeast</name>
    <name type="synonym">Kluyveromyces africanus</name>
    <dbReference type="NCBI Taxonomy" id="1071382"/>
    <lineage>
        <taxon>Eukaryota</taxon>
        <taxon>Fungi</taxon>
        <taxon>Dikarya</taxon>
        <taxon>Ascomycota</taxon>
        <taxon>Saccharomycotina</taxon>
        <taxon>Saccharomycetes</taxon>
        <taxon>Saccharomycetales</taxon>
        <taxon>Saccharomycetaceae</taxon>
        <taxon>Kazachstania</taxon>
    </lineage>
</organism>
<dbReference type="FunFam" id="3.40.50.1110:FF:000022">
    <property type="entry name" value="Isoamyl acetate-hydrolyzing esterase"/>
    <property type="match status" value="1"/>
</dbReference>
<dbReference type="EMBL" id="HE650824">
    <property type="protein sequence ID" value="CCF58157.1"/>
    <property type="molecule type" value="Genomic_DNA"/>
</dbReference>
<dbReference type="HOGENOM" id="CLU_051989_0_3_1"/>
<dbReference type="InterPro" id="IPR013830">
    <property type="entry name" value="SGNH_hydro"/>
</dbReference>
<dbReference type="InterPro" id="IPR045136">
    <property type="entry name" value="Iah1-like"/>
</dbReference>
<accession>H2AUV7</accession>
<proteinExistence type="predicted"/>
<dbReference type="OrthoDB" id="671439at2759"/>
<dbReference type="AlphaFoldDB" id="H2AUV7"/>
<dbReference type="PANTHER" id="PTHR14209:SF19">
    <property type="entry name" value="ISOAMYL ACETATE-HYDROLYZING ESTERASE 1 HOMOLOG"/>
    <property type="match status" value="1"/>
</dbReference>
<protein>
    <recommendedName>
        <fullName evidence="1">SGNH hydrolase-type esterase domain-containing protein</fullName>
    </recommendedName>
</protein>
<evidence type="ECO:0000313" key="2">
    <source>
        <dbReference type="EMBL" id="CCF58157.1"/>
    </source>
</evidence>
<dbReference type="CDD" id="cd01838">
    <property type="entry name" value="Isoamyl_acetate_hydrolase_like"/>
    <property type="match status" value="1"/>
</dbReference>
<dbReference type="InParanoid" id="H2AUV7"/>
<dbReference type="InterPro" id="IPR036514">
    <property type="entry name" value="SGNH_hydro_sf"/>
</dbReference>
<evidence type="ECO:0000313" key="3">
    <source>
        <dbReference type="Proteomes" id="UP000005220"/>
    </source>
</evidence>
<sequence length="239" mass="27499">MSVFHNDTFLLFGDSITEFSFNPKQDGIASLLSNVYVRKLDILVRGFSGYNSRWCLKLLPKVLENESSIVMGTIFFGANDSCLGGHQRVPLSEFVENIRQMVQLMKGRGIKPIIIGPGMIDQSRWEDKTNENRMFEIANGYIRTLDSFAEYSNALVRLSIEENVPFVNLNDAFQRYEGDWRNLLEDGLHFSSLGYKIFFDELLKTIETYYPEYSPTKLPYKFPNWREVSEAGSSLENLP</sequence>
<dbReference type="eggNOG" id="KOG3035">
    <property type="taxonomic scope" value="Eukaryota"/>
</dbReference>